<dbReference type="Pfam" id="PF03360">
    <property type="entry name" value="Glyco_transf_43"/>
    <property type="match status" value="1"/>
</dbReference>
<keyword evidence="12" id="KW-0479">Metal-binding</keyword>
<keyword evidence="5 14" id="KW-0812">Transmembrane</keyword>
<accession>A0AA87ZU82</accession>
<dbReference type="Gramene" id="FCD_00021260-RA">
    <property type="protein sequence ID" value="FCD_00021260-RA:cds"/>
    <property type="gene ID" value="FCD_00021260"/>
</dbReference>
<keyword evidence="8 14" id="KW-0333">Golgi apparatus</keyword>
<dbReference type="GO" id="GO:0000139">
    <property type="term" value="C:Golgi membrane"/>
    <property type="evidence" value="ECO:0007669"/>
    <property type="project" value="UniProtKB-SubCell"/>
</dbReference>
<evidence type="ECO:0000256" key="6">
    <source>
        <dbReference type="ARBA" id="ARBA00022968"/>
    </source>
</evidence>
<dbReference type="GO" id="GO:0015018">
    <property type="term" value="F:galactosylgalactosylxylosylprotein 3-beta-glucuronosyltransferase activity"/>
    <property type="evidence" value="ECO:0007669"/>
    <property type="project" value="InterPro"/>
</dbReference>
<evidence type="ECO:0000313" key="16">
    <source>
        <dbReference type="Proteomes" id="UP001187192"/>
    </source>
</evidence>
<keyword evidence="12" id="KW-0464">Manganese</keyword>
<evidence type="ECO:0000256" key="2">
    <source>
        <dbReference type="ARBA" id="ARBA00007706"/>
    </source>
</evidence>
<protein>
    <recommendedName>
        <fullName evidence="14">Glycosyltransferases</fullName>
        <ecNumber evidence="14">2.4.-.-</ecNumber>
    </recommendedName>
</protein>
<evidence type="ECO:0000256" key="4">
    <source>
        <dbReference type="ARBA" id="ARBA00022679"/>
    </source>
</evidence>
<evidence type="ECO:0000256" key="1">
    <source>
        <dbReference type="ARBA" id="ARBA00004323"/>
    </source>
</evidence>
<dbReference type="PANTHER" id="PTHR10896">
    <property type="entry name" value="GALACTOSYLGALACTOSYLXYLOSYLPROTEIN 3-BETA-GLUCURONOSYLTRANSFERASE BETA-1,3-GLUCURONYLTRANSFERASE"/>
    <property type="match status" value="1"/>
</dbReference>
<evidence type="ECO:0000256" key="9">
    <source>
        <dbReference type="ARBA" id="ARBA00023136"/>
    </source>
</evidence>
<dbReference type="GO" id="GO:0042285">
    <property type="term" value="F:xylosyltransferase activity"/>
    <property type="evidence" value="ECO:0007669"/>
    <property type="project" value="TreeGrafter"/>
</dbReference>
<proteinExistence type="inferred from homology"/>
<feature type="site" description="Interaction with galactose moiety of substrate glycoprotein" evidence="13">
    <location>
        <position position="322"/>
    </location>
</feature>
<evidence type="ECO:0000256" key="11">
    <source>
        <dbReference type="ARBA" id="ARBA00023316"/>
    </source>
</evidence>
<evidence type="ECO:0000256" key="12">
    <source>
        <dbReference type="PIRSR" id="PIRSR605027-3"/>
    </source>
</evidence>
<organism evidence="15 16">
    <name type="scientific">Ficus carica</name>
    <name type="common">Common fig</name>
    <dbReference type="NCBI Taxonomy" id="3494"/>
    <lineage>
        <taxon>Eukaryota</taxon>
        <taxon>Viridiplantae</taxon>
        <taxon>Streptophyta</taxon>
        <taxon>Embryophyta</taxon>
        <taxon>Tracheophyta</taxon>
        <taxon>Spermatophyta</taxon>
        <taxon>Magnoliopsida</taxon>
        <taxon>eudicotyledons</taxon>
        <taxon>Gunneridae</taxon>
        <taxon>Pentapetalae</taxon>
        <taxon>rosids</taxon>
        <taxon>fabids</taxon>
        <taxon>Rosales</taxon>
        <taxon>Moraceae</taxon>
        <taxon>Ficeae</taxon>
        <taxon>Ficus</taxon>
    </lineage>
</organism>
<dbReference type="AlphaFoldDB" id="A0AA87ZU82"/>
<dbReference type="GO" id="GO:0010417">
    <property type="term" value="P:glucuronoxylan biosynthetic process"/>
    <property type="evidence" value="ECO:0007669"/>
    <property type="project" value="TreeGrafter"/>
</dbReference>
<evidence type="ECO:0000256" key="13">
    <source>
        <dbReference type="PIRSR" id="PIRSR605027-4"/>
    </source>
</evidence>
<dbReference type="GO" id="GO:0009834">
    <property type="term" value="P:plant-type secondary cell wall biogenesis"/>
    <property type="evidence" value="ECO:0007669"/>
    <property type="project" value="TreeGrafter"/>
</dbReference>
<evidence type="ECO:0000256" key="14">
    <source>
        <dbReference type="RuleBase" id="RU363127"/>
    </source>
</evidence>
<dbReference type="GO" id="GO:0071555">
    <property type="term" value="P:cell wall organization"/>
    <property type="evidence" value="ECO:0007669"/>
    <property type="project" value="UniProtKB-KW"/>
</dbReference>
<dbReference type="InterPro" id="IPR029044">
    <property type="entry name" value="Nucleotide-diphossugar_trans"/>
</dbReference>
<gene>
    <name evidence="15" type="ORF">TIFTF001_009172</name>
</gene>
<keyword evidence="9 14" id="KW-0472">Membrane</keyword>
<dbReference type="EMBL" id="BTGU01000010">
    <property type="protein sequence ID" value="GMN39949.1"/>
    <property type="molecule type" value="Genomic_DNA"/>
</dbReference>
<keyword evidence="7 14" id="KW-1133">Transmembrane helix</keyword>
<dbReference type="InterPro" id="IPR005027">
    <property type="entry name" value="Glyco_trans_43"/>
</dbReference>
<keyword evidence="10" id="KW-0325">Glycoprotein</keyword>
<dbReference type="PANTHER" id="PTHR10896:SF20">
    <property type="entry name" value="BETA-1,4-XYLOSYLTRANSFERASE IRX9L-RELATED"/>
    <property type="match status" value="1"/>
</dbReference>
<keyword evidence="3" id="KW-0328">Glycosyltransferase</keyword>
<reference evidence="15" key="1">
    <citation type="submission" date="2023-07" db="EMBL/GenBank/DDBJ databases">
        <title>draft genome sequence of fig (Ficus carica).</title>
        <authorList>
            <person name="Takahashi T."/>
            <person name="Nishimura K."/>
        </authorList>
    </citation>
    <scope>NUCLEOTIDE SEQUENCE</scope>
</reference>
<evidence type="ECO:0000256" key="10">
    <source>
        <dbReference type="ARBA" id="ARBA00023180"/>
    </source>
</evidence>
<comment type="caution">
    <text evidence="15">The sequence shown here is derived from an EMBL/GenBank/DDBJ whole genome shotgun (WGS) entry which is preliminary data.</text>
</comment>
<dbReference type="GO" id="GO:0046872">
    <property type="term" value="F:metal ion binding"/>
    <property type="evidence" value="ECO:0007669"/>
    <property type="project" value="UniProtKB-KW"/>
</dbReference>
<dbReference type="CDD" id="cd00218">
    <property type="entry name" value="GlcAT-I"/>
    <property type="match status" value="1"/>
</dbReference>
<comment type="subcellular location">
    <subcellularLocation>
        <location evidence="1 14">Golgi apparatus membrane</location>
        <topology evidence="1 14">Single-pass type II membrane protein</topology>
    </subcellularLocation>
</comment>
<keyword evidence="6 14" id="KW-0735">Signal-anchor</keyword>
<feature type="binding site" evidence="12">
    <location>
        <position position="288"/>
    </location>
    <ligand>
        <name>Mn(2+)</name>
        <dbReference type="ChEBI" id="CHEBI:29035"/>
    </ligand>
</feature>
<evidence type="ECO:0000256" key="5">
    <source>
        <dbReference type="ARBA" id="ARBA00022692"/>
    </source>
</evidence>
<dbReference type="EC" id="2.4.-.-" evidence="14"/>
<feature type="transmembrane region" description="Helical" evidence="14">
    <location>
        <begin position="85"/>
        <end position="104"/>
    </location>
</feature>
<dbReference type="Gene3D" id="3.90.550.10">
    <property type="entry name" value="Spore Coat Polysaccharide Biosynthesis Protein SpsA, Chain A"/>
    <property type="match status" value="1"/>
</dbReference>
<keyword evidence="16" id="KW-1185">Reference proteome</keyword>
<keyword evidence="11 14" id="KW-0961">Cell wall biogenesis/degradation</keyword>
<comment type="cofactor">
    <cofactor evidence="12">
        <name>Mn(2+)</name>
        <dbReference type="ChEBI" id="CHEBI:29035"/>
    </cofactor>
</comment>
<sequence>MASIRRTLSPVPRPGTALNGEACSVASPLSRSSSCAQSHPPSGGGLLSALSNLLDSQAFVLGVFWPRTSRPLEKSKLKGIVWRRALFQFFICFVVGVLIGFTPFSSMTLSTNLMSKPQAFSFEMITAMGNFQPFDDASANYMPLDNVALKENATLESQLKDSKPVDSVSEDTIGYNQSFPQESELESRKLLIIVTPTYIHSFQAYYLNRLAHTLKSISPPLLWIVVEMTSQSAETADLLRRTGVMYRHLVCNVNITDVRDRRVHQRNVALSHIEIHHLDGVVYFADDDYIYSTDLFAQMRQIRRFGVWTVAKVENKNIAVLEGPVCNGTEVIGWRINGQRWRFRRFHAEITGFAFNSTILWDPKRWHRPTLEPIRQRDTIKDALQVSTFIEQIVEDESQMEGLLEDCSRIMVWHLHLESADSIYPHGWFLKDNLDVIASLT</sequence>
<comment type="function">
    <text evidence="14">Involved in the synthesis of glucuronoxylan hemicellulose in secondary cell walls.</text>
</comment>
<evidence type="ECO:0000256" key="3">
    <source>
        <dbReference type="ARBA" id="ARBA00022676"/>
    </source>
</evidence>
<comment type="similarity">
    <text evidence="2 14">Belongs to the glycosyltransferase 43 family.</text>
</comment>
<dbReference type="FunFam" id="3.90.550.10:FF:000064">
    <property type="entry name" value="Glycosyltransferases"/>
    <property type="match status" value="1"/>
</dbReference>
<evidence type="ECO:0000313" key="15">
    <source>
        <dbReference type="EMBL" id="GMN39949.1"/>
    </source>
</evidence>
<dbReference type="SUPFAM" id="SSF53448">
    <property type="entry name" value="Nucleotide-diphospho-sugar transferases"/>
    <property type="match status" value="1"/>
</dbReference>
<dbReference type="Proteomes" id="UP001187192">
    <property type="component" value="Unassembled WGS sequence"/>
</dbReference>
<name>A0AA87ZU82_FICCA</name>
<evidence type="ECO:0000256" key="8">
    <source>
        <dbReference type="ARBA" id="ARBA00023034"/>
    </source>
</evidence>
<keyword evidence="4 14" id="KW-0808">Transferase</keyword>
<evidence type="ECO:0000256" key="7">
    <source>
        <dbReference type="ARBA" id="ARBA00022989"/>
    </source>
</evidence>